<dbReference type="SMART" id="SM00234">
    <property type="entry name" value="START"/>
    <property type="match status" value="1"/>
</dbReference>
<feature type="domain" description="START" evidence="2">
    <location>
        <begin position="72"/>
        <end position="259"/>
    </location>
</feature>
<dbReference type="SUPFAM" id="SSF55961">
    <property type="entry name" value="Bet v1-like"/>
    <property type="match status" value="1"/>
</dbReference>
<dbReference type="GO" id="GO:0005765">
    <property type="term" value="C:lysosomal membrane"/>
    <property type="evidence" value="ECO:0007669"/>
    <property type="project" value="TreeGrafter"/>
</dbReference>
<dbReference type="GO" id="GO:0008289">
    <property type="term" value="F:lipid binding"/>
    <property type="evidence" value="ECO:0007669"/>
    <property type="project" value="InterPro"/>
</dbReference>
<dbReference type="GO" id="GO:0031902">
    <property type="term" value="C:late endosome membrane"/>
    <property type="evidence" value="ECO:0007669"/>
    <property type="project" value="TreeGrafter"/>
</dbReference>
<dbReference type="Pfam" id="PF01852">
    <property type="entry name" value="START"/>
    <property type="match status" value="1"/>
</dbReference>
<evidence type="ECO:0000256" key="1">
    <source>
        <dbReference type="SAM" id="MobiDB-lite"/>
    </source>
</evidence>
<dbReference type="InterPro" id="IPR002913">
    <property type="entry name" value="START_lipid-bd_dom"/>
</dbReference>
<evidence type="ECO:0000313" key="3">
    <source>
        <dbReference type="EMBL" id="CAF1614071.1"/>
    </source>
</evidence>
<dbReference type="InterPro" id="IPR023393">
    <property type="entry name" value="START-like_dom_sf"/>
</dbReference>
<organism evidence="3 4">
    <name type="scientific">Adineta ricciae</name>
    <name type="common">Rotifer</name>
    <dbReference type="NCBI Taxonomy" id="249248"/>
    <lineage>
        <taxon>Eukaryota</taxon>
        <taxon>Metazoa</taxon>
        <taxon>Spiralia</taxon>
        <taxon>Gnathifera</taxon>
        <taxon>Rotifera</taxon>
        <taxon>Eurotatoria</taxon>
        <taxon>Bdelloidea</taxon>
        <taxon>Adinetida</taxon>
        <taxon>Adinetidae</taxon>
        <taxon>Adineta</taxon>
    </lineage>
</organism>
<evidence type="ECO:0000313" key="4">
    <source>
        <dbReference type="Proteomes" id="UP000663828"/>
    </source>
</evidence>
<evidence type="ECO:0000259" key="2">
    <source>
        <dbReference type="PROSITE" id="PS50848"/>
    </source>
</evidence>
<gene>
    <name evidence="3" type="ORF">XAT740_LOCUS49309</name>
</gene>
<accession>A0A816BX87</accession>
<comment type="caution">
    <text evidence="3">The sequence shown here is derived from an EMBL/GenBank/DDBJ whole genome shotgun (WGS) entry which is preliminary data.</text>
</comment>
<dbReference type="AlphaFoldDB" id="A0A816BX87"/>
<dbReference type="GO" id="GO:0005789">
    <property type="term" value="C:endoplasmic reticulum membrane"/>
    <property type="evidence" value="ECO:0007669"/>
    <property type="project" value="TreeGrafter"/>
</dbReference>
<dbReference type="PROSITE" id="PS50848">
    <property type="entry name" value="START"/>
    <property type="match status" value="1"/>
</dbReference>
<dbReference type="PANTHER" id="PTHR46121:SF4">
    <property type="entry name" value="STEROIDOGENIC ACUTE REGULATORY PROTEIN-LIKE"/>
    <property type="match status" value="1"/>
</dbReference>
<dbReference type="InterPro" id="IPR051869">
    <property type="entry name" value="STARD3"/>
</dbReference>
<dbReference type="GO" id="GO:0099044">
    <property type="term" value="P:vesicle tethering to endoplasmic reticulum"/>
    <property type="evidence" value="ECO:0007669"/>
    <property type="project" value="TreeGrafter"/>
</dbReference>
<keyword evidence="4" id="KW-1185">Reference proteome</keyword>
<name>A0A816BX87_ADIRI</name>
<feature type="compositionally biased region" description="Basic and acidic residues" evidence="1">
    <location>
        <begin position="18"/>
        <end position="33"/>
    </location>
</feature>
<dbReference type="PRINTS" id="PR00978">
    <property type="entry name" value="STARPROTEIN"/>
</dbReference>
<dbReference type="PANTHER" id="PTHR46121">
    <property type="entry name" value="STEROIDOGENIC ACUTE REGULATORY PROTEIN-LIKE"/>
    <property type="match status" value="1"/>
</dbReference>
<dbReference type="GO" id="GO:0140284">
    <property type="term" value="C:endoplasmic reticulum-endosome membrane contact site"/>
    <property type="evidence" value="ECO:0007669"/>
    <property type="project" value="TreeGrafter"/>
</dbReference>
<sequence length="269" mass="30530">MTSTETTFTLPGIDQSSETEKTQEQTIDPETKETPSSSSSTDDSNDENDTQKEDYDKQADEIIDEIWKIFKDETGWSDESKSKDGSDVVVSKSFPKWGKVFRLTGTVPGPRPLLMKMLYEQQEDFPKWSPSVIDCRILQVLHDNLYITYQLTSEQAQGFIAKRDFVNLTIRRFIDDTVILAAQACLHSEMPPKDNHVRAENGPTAYIIEEIDEETCKFTWILNVNLKGWIPQYIINATLASIQLELLESLRKYIAQTIDGASSTTDNAV</sequence>
<proteinExistence type="predicted"/>
<reference evidence="3" key="1">
    <citation type="submission" date="2021-02" db="EMBL/GenBank/DDBJ databases">
        <authorList>
            <person name="Nowell W R."/>
        </authorList>
    </citation>
    <scope>NUCLEOTIDE SEQUENCE</scope>
</reference>
<dbReference type="InterPro" id="IPR000799">
    <property type="entry name" value="StAR-like"/>
</dbReference>
<feature type="compositionally biased region" description="Basic and acidic residues" evidence="1">
    <location>
        <begin position="49"/>
        <end position="58"/>
    </location>
</feature>
<dbReference type="Proteomes" id="UP000663828">
    <property type="component" value="Unassembled WGS sequence"/>
</dbReference>
<feature type="region of interest" description="Disordered" evidence="1">
    <location>
        <begin position="1"/>
        <end position="58"/>
    </location>
</feature>
<protein>
    <recommendedName>
        <fullName evidence="2">START domain-containing protein</fullName>
    </recommendedName>
</protein>
<dbReference type="EMBL" id="CAJNOR010007269">
    <property type="protein sequence ID" value="CAF1614071.1"/>
    <property type="molecule type" value="Genomic_DNA"/>
</dbReference>
<dbReference type="Gene3D" id="3.30.530.20">
    <property type="match status" value="1"/>
</dbReference>